<feature type="compositionally biased region" description="Low complexity" evidence="4">
    <location>
        <begin position="118"/>
        <end position="134"/>
    </location>
</feature>
<dbReference type="Proteomes" id="UP000663874">
    <property type="component" value="Unassembled WGS sequence"/>
</dbReference>
<dbReference type="InterPro" id="IPR007588">
    <property type="entry name" value="Znf_FLYWCH"/>
</dbReference>
<dbReference type="EMBL" id="CAJOBE010013398">
    <property type="protein sequence ID" value="CAF4164221.1"/>
    <property type="molecule type" value="Genomic_DNA"/>
</dbReference>
<dbReference type="Gene3D" id="2.20.25.240">
    <property type="match status" value="1"/>
</dbReference>
<evidence type="ECO:0000259" key="5">
    <source>
        <dbReference type="Pfam" id="PF04500"/>
    </source>
</evidence>
<reference evidence="6" key="1">
    <citation type="submission" date="2021-02" db="EMBL/GenBank/DDBJ databases">
        <authorList>
            <person name="Nowell W R."/>
        </authorList>
    </citation>
    <scope>NUCLEOTIDE SEQUENCE</scope>
</reference>
<feature type="compositionally biased region" description="Polar residues" evidence="4">
    <location>
        <begin position="135"/>
        <end position="154"/>
    </location>
</feature>
<evidence type="ECO:0000313" key="6">
    <source>
        <dbReference type="EMBL" id="CAF4164221.1"/>
    </source>
</evidence>
<evidence type="ECO:0000313" key="7">
    <source>
        <dbReference type="Proteomes" id="UP000663874"/>
    </source>
</evidence>
<gene>
    <name evidence="6" type="ORF">FNK824_LOCUS34347</name>
</gene>
<accession>A0A819ZKQ8</accession>
<name>A0A819ZKQ8_9BILA</name>
<protein>
    <recommendedName>
        <fullName evidence="5">FLYWCH-type domain-containing protein</fullName>
    </recommendedName>
</protein>
<evidence type="ECO:0000256" key="3">
    <source>
        <dbReference type="ARBA" id="ARBA00022833"/>
    </source>
</evidence>
<feature type="domain" description="FLYWCH-type" evidence="5">
    <location>
        <begin position="205"/>
        <end position="270"/>
    </location>
</feature>
<organism evidence="6 7">
    <name type="scientific">Rotaria sordida</name>
    <dbReference type="NCBI Taxonomy" id="392033"/>
    <lineage>
        <taxon>Eukaryota</taxon>
        <taxon>Metazoa</taxon>
        <taxon>Spiralia</taxon>
        <taxon>Gnathifera</taxon>
        <taxon>Rotifera</taxon>
        <taxon>Eurotatoria</taxon>
        <taxon>Bdelloidea</taxon>
        <taxon>Philodinida</taxon>
        <taxon>Philodinidae</taxon>
        <taxon>Rotaria</taxon>
    </lineage>
</organism>
<feature type="region of interest" description="Disordered" evidence="4">
    <location>
        <begin position="94"/>
        <end position="154"/>
    </location>
</feature>
<dbReference type="GO" id="GO:0008270">
    <property type="term" value="F:zinc ion binding"/>
    <property type="evidence" value="ECO:0007669"/>
    <property type="project" value="UniProtKB-KW"/>
</dbReference>
<dbReference type="AlphaFoldDB" id="A0A819ZKQ8"/>
<sequence length="605" mass="68933">MMQNLSVLPTFQPLSSPAYPHTSATTSTTALQQLYPQQITYATAQLQQLSTTSAPSPLRISVPPVLTQTRSSSPHSGHRNQSPVPQLQILSSPLHSGHLNQSSVPQLQSYSPPPVSPPSVIVSPVQQQQKSPNQILSVSSQQHQSTNPQRPTFVQHNPLITEPTIQLYDPTKPYEIGDKIKVGGRTLQSDRSSIKYWVEDDITITQTASGGHILNMTGYSYYRKNYGKNFTTWECEHRRYRQCSAVVIRSSDPNVKNNFRIYSIQGEHTHEPAPDNIEVRKFKQRVRERCKTELANPRTIYEDELKKGKYSREMLAVIPTFYNMQAQLYRIRQEHLPPSPSDSNFILHPGFTCTNKGERFLLYDSNSVQVPYSSAPPKVGRLLIYSSNLQLNLLSKSKRVGSDGTFETAAQISQQNYIIMSEFEEIHTGLQDAYQNIEVVRQILRQTMALAFIPNDQIKTVYYDVIKPQLNNVPRKPTSLRHNLDNFFTYYESQWLTKTYKFCVFGEPIRTNNGLEGYNNKMSAQLSSHPHLYRLILWFEKEELLVQQLLMKAISDKLVHKRKRAAITTLIDDSLQSLWNSYNAGTLNVTELLLGSSKWIAKKAS</sequence>
<keyword evidence="3" id="KW-0862">Zinc</keyword>
<evidence type="ECO:0000256" key="1">
    <source>
        <dbReference type="ARBA" id="ARBA00022723"/>
    </source>
</evidence>
<feature type="compositionally biased region" description="Polar residues" evidence="4">
    <location>
        <begin position="1"/>
        <end position="15"/>
    </location>
</feature>
<keyword evidence="1" id="KW-0479">Metal-binding</keyword>
<dbReference type="Pfam" id="PF04500">
    <property type="entry name" value="FLYWCH"/>
    <property type="match status" value="1"/>
</dbReference>
<evidence type="ECO:0000256" key="4">
    <source>
        <dbReference type="SAM" id="MobiDB-lite"/>
    </source>
</evidence>
<keyword evidence="2" id="KW-0863">Zinc-finger</keyword>
<proteinExistence type="predicted"/>
<feature type="compositionally biased region" description="Low complexity" evidence="4">
    <location>
        <begin position="101"/>
        <end position="110"/>
    </location>
</feature>
<feature type="region of interest" description="Disordered" evidence="4">
    <location>
        <begin position="1"/>
        <end position="23"/>
    </location>
</feature>
<evidence type="ECO:0000256" key="2">
    <source>
        <dbReference type="ARBA" id="ARBA00022771"/>
    </source>
</evidence>
<comment type="caution">
    <text evidence="6">The sequence shown here is derived from an EMBL/GenBank/DDBJ whole genome shotgun (WGS) entry which is preliminary data.</text>
</comment>